<dbReference type="Pfam" id="PF01863">
    <property type="entry name" value="YgjP-like"/>
    <property type="match status" value="1"/>
</dbReference>
<comment type="caution">
    <text evidence="2">The sequence shown here is derived from an EMBL/GenBank/DDBJ whole genome shotgun (WGS) entry which is preliminary data.</text>
</comment>
<dbReference type="InterPro" id="IPR053136">
    <property type="entry name" value="UTP_pyrophosphatase-like"/>
</dbReference>
<dbReference type="Gene3D" id="3.30.2010.10">
    <property type="entry name" value="Metalloproteases ('zincins'), catalytic domain"/>
    <property type="match status" value="1"/>
</dbReference>
<evidence type="ECO:0000259" key="1">
    <source>
        <dbReference type="Pfam" id="PF01863"/>
    </source>
</evidence>
<proteinExistence type="predicted"/>
<evidence type="ECO:0000313" key="2">
    <source>
        <dbReference type="EMBL" id="MPM55238.1"/>
    </source>
</evidence>
<dbReference type="CDD" id="cd07344">
    <property type="entry name" value="M48_yhfN_like"/>
    <property type="match status" value="1"/>
</dbReference>
<sequence length="245" mass="28606">MDEIVEISGLQIRILKKKNLKNLYIRVNPPEGDVTVSVPSGFPDEEIRLFVLRKLPEITKVRNRMNVQTRQSKREYVSGESCYLWGKPYRLQIVPGGKRYSIEKTPNKIIMTVPDGATTDGKEQALTEWYRTELKRVLETVFDACRKKTGIDAEEAKIKNMKTRWGTCTIENRRIWINLQLAKKPPECLEYVVIHELVHLLEKNHTNRFNALVEEYCPTWKEAKKLLTEMPLDYIEKGDEVVNEE</sequence>
<organism evidence="2">
    <name type="scientific">bioreactor metagenome</name>
    <dbReference type="NCBI Taxonomy" id="1076179"/>
    <lineage>
        <taxon>unclassified sequences</taxon>
        <taxon>metagenomes</taxon>
        <taxon>ecological metagenomes</taxon>
    </lineage>
</organism>
<dbReference type="InterPro" id="IPR002725">
    <property type="entry name" value="YgjP-like_metallopeptidase"/>
</dbReference>
<dbReference type="AlphaFoldDB" id="A0A645AR34"/>
<dbReference type="PANTHER" id="PTHR30399">
    <property type="entry name" value="UNCHARACTERIZED PROTEIN YGJP"/>
    <property type="match status" value="1"/>
</dbReference>
<reference evidence="2" key="1">
    <citation type="submission" date="2019-08" db="EMBL/GenBank/DDBJ databases">
        <authorList>
            <person name="Kucharzyk K."/>
            <person name="Murdoch R.W."/>
            <person name="Higgins S."/>
            <person name="Loffler F."/>
        </authorList>
    </citation>
    <scope>NUCLEOTIDE SEQUENCE</scope>
</reference>
<gene>
    <name evidence="2" type="ORF">SDC9_102031</name>
</gene>
<protein>
    <recommendedName>
        <fullName evidence="1">YgjP-like metallopeptidase domain-containing protein</fullName>
    </recommendedName>
</protein>
<feature type="domain" description="YgjP-like metallopeptidase" evidence="1">
    <location>
        <begin position="23"/>
        <end position="228"/>
    </location>
</feature>
<accession>A0A645AR34</accession>
<dbReference type="PANTHER" id="PTHR30399:SF1">
    <property type="entry name" value="UTP PYROPHOSPHATASE"/>
    <property type="match status" value="1"/>
</dbReference>
<name>A0A645AR34_9ZZZZ</name>
<dbReference type="EMBL" id="VSSQ01015181">
    <property type="protein sequence ID" value="MPM55238.1"/>
    <property type="molecule type" value="Genomic_DNA"/>
</dbReference>